<dbReference type="PANTHER" id="PTHR38899:SF1">
    <property type="entry name" value="PROTEIN KINASE"/>
    <property type="match status" value="1"/>
</dbReference>
<gene>
    <name evidence="3" type="ORF">SNAT2548_LOCUS19084</name>
</gene>
<evidence type="ECO:0000313" key="4">
    <source>
        <dbReference type="Proteomes" id="UP000604046"/>
    </source>
</evidence>
<dbReference type="InterPro" id="IPR029058">
    <property type="entry name" value="AB_hydrolase_fold"/>
</dbReference>
<feature type="region of interest" description="Disordered" evidence="1">
    <location>
        <begin position="727"/>
        <end position="772"/>
    </location>
</feature>
<feature type="compositionally biased region" description="Low complexity" evidence="1">
    <location>
        <begin position="472"/>
        <end position="487"/>
    </location>
</feature>
<dbReference type="Proteomes" id="UP000604046">
    <property type="component" value="Unassembled WGS sequence"/>
</dbReference>
<evidence type="ECO:0000256" key="1">
    <source>
        <dbReference type="SAM" id="MobiDB-lite"/>
    </source>
</evidence>
<dbReference type="InterPro" id="IPR002921">
    <property type="entry name" value="Fungal_lipase-type"/>
</dbReference>
<protein>
    <recommendedName>
        <fullName evidence="2">Fungal lipase-type domain-containing protein</fullName>
    </recommendedName>
</protein>
<accession>A0A812PBW3</accession>
<dbReference type="PANTHER" id="PTHR38899">
    <property type="entry name" value="DOMAIN OOKINETE PROTEIN, PUTATIVE-RELATED"/>
    <property type="match status" value="1"/>
</dbReference>
<evidence type="ECO:0000313" key="3">
    <source>
        <dbReference type="EMBL" id="CAE7357613.1"/>
    </source>
</evidence>
<keyword evidence="4" id="KW-1185">Reference proteome</keyword>
<dbReference type="AlphaFoldDB" id="A0A812PBW3"/>
<dbReference type="Pfam" id="PF01764">
    <property type="entry name" value="Lipase_3"/>
    <property type="match status" value="1"/>
</dbReference>
<feature type="region of interest" description="Disordered" evidence="1">
    <location>
        <begin position="466"/>
        <end position="487"/>
    </location>
</feature>
<comment type="caution">
    <text evidence="3">The sequence shown here is derived from an EMBL/GenBank/DDBJ whole genome shotgun (WGS) entry which is preliminary data.</text>
</comment>
<reference evidence="3" key="1">
    <citation type="submission" date="2021-02" db="EMBL/GenBank/DDBJ databases">
        <authorList>
            <person name="Dougan E. K."/>
            <person name="Rhodes N."/>
            <person name="Thang M."/>
            <person name="Chan C."/>
        </authorList>
    </citation>
    <scope>NUCLEOTIDE SEQUENCE</scope>
</reference>
<evidence type="ECO:0000259" key="2">
    <source>
        <dbReference type="Pfam" id="PF01764"/>
    </source>
</evidence>
<name>A0A812PBW3_9DINO</name>
<dbReference type="Gene3D" id="3.40.50.1820">
    <property type="entry name" value="alpha/beta hydrolase"/>
    <property type="match status" value="1"/>
</dbReference>
<feature type="domain" description="Fungal lipase-type" evidence="2">
    <location>
        <begin position="132"/>
        <end position="204"/>
    </location>
</feature>
<proteinExistence type="predicted"/>
<feature type="compositionally biased region" description="Low complexity" evidence="1">
    <location>
        <begin position="743"/>
        <end position="759"/>
    </location>
</feature>
<dbReference type="GO" id="GO:0006629">
    <property type="term" value="P:lipid metabolic process"/>
    <property type="evidence" value="ECO:0007669"/>
    <property type="project" value="InterPro"/>
</dbReference>
<sequence>MAPPLNMLKTDPPDGTRRQALLSRSDALRIVDFGAAGAFYAYSENQNFHVKGSLEGAGWKIIASMPDLHDKLERVHGYIARRDGLLMVAWPGSESWSEALNLRLPFLKAAEEKASFCEAILTQHLCNGDRKDEDPVHTVLFVGHGDGGIIATLSLEFAVKLGMKQNMYLITFGAPQALDGARAEALEGQVTKESIVRFSVGLDVNTWFPQCGQPEFGTVVSLSSLQRLSDAISCRVSAYKAGGARELCKDLHQAGQLLCYVFGVIHPGLIASGKSVLSLLHDCELYCRFASAALQWQEAAAVYKGEPLDEDQRNQVKSAIEAVLSAAKPLVPMESETSMKGVMNSLHRMNRSKESCEDLWKKLEEERVEVDVACRRTDAKCNVDRVVESMSPGSSVKKIATASSSSQKVSSKSMFAWMTCFFAKQDDLVSVTNDLGSIRKMIDWGKEYESVQAYQLLSESGASITLEEDQPSARASDATTDTTDTASNEARFDKRQGMQDVRAAFSEVESRLSPMIDKAVENGDAHVLQRFLDVAQELGIDDRVVQRARASLALLKGELLMSLYWDELCDLDLHVYTPDKKVHTYRNIRQGGPDSYFLCSVGEVVPHGKYEIRVRYVQAMQASHKTPFRVKAHSTIRDFGISGRFSGWMREPTKPKSYLNDPVVGISNADVRRARNDEDDLDSCSPGTRRQLGPGIYHPTEDPDSIKNYSNVVDNRWVHEQANLPKLLQEGPPLVPDDEASTEEGSSSTEEGHTAAGEAESPDGPESPPVSYEDTLLIFDWDDTVLPSSWVQSQGLRLDESSEVMPHHRKQLFEVATAAAETLRLAKQLGTVVIITNAERGWIELSCQKFLPTLYPALESVKVLSARTTYESSTLASPLEWKVRAFAAEIERVYGRKGLTQPH</sequence>
<feature type="region of interest" description="Disordered" evidence="1">
    <location>
        <begin position="669"/>
        <end position="708"/>
    </location>
</feature>
<organism evidence="3 4">
    <name type="scientific">Symbiodinium natans</name>
    <dbReference type="NCBI Taxonomy" id="878477"/>
    <lineage>
        <taxon>Eukaryota</taxon>
        <taxon>Sar</taxon>
        <taxon>Alveolata</taxon>
        <taxon>Dinophyceae</taxon>
        <taxon>Suessiales</taxon>
        <taxon>Symbiodiniaceae</taxon>
        <taxon>Symbiodinium</taxon>
    </lineage>
</organism>
<dbReference type="OrthoDB" id="166018at2759"/>
<dbReference type="EMBL" id="CAJNDS010002165">
    <property type="protein sequence ID" value="CAE7357613.1"/>
    <property type="molecule type" value="Genomic_DNA"/>
</dbReference>
<feature type="non-terminal residue" evidence="3">
    <location>
        <position position="1"/>
    </location>
</feature>